<dbReference type="PATRIC" id="fig|45070.6.peg.1616"/>
<protein>
    <submittedName>
        <fullName evidence="1">Uncharacterized protein</fullName>
    </submittedName>
</protein>
<proteinExistence type="predicted"/>
<reference evidence="1 2" key="1">
    <citation type="submission" date="2015-11" db="EMBL/GenBank/DDBJ databases">
        <title>Genomic analysis of 38 Legionella species identifies large and diverse effector repertoires.</title>
        <authorList>
            <person name="Burstein D."/>
            <person name="Amaro F."/>
            <person name="Zusman T."/>
            <person name="Lifshitz Z."/>
            <person name="Cohen O."/>
            <person name="Gilbert J.A."/>
            <person name="Pupko T."/>
            <person name="Shuman H.A."/>
            <person name="Segal G."/>
        </authorList>
    </citation>
    <scope>NUCLEOTIDE SEQUENCE [LARGE SCALE GENOMIC DNA]</scope>
    <source>
        <strain evidence="1 2">ATCC 49506</strain>
    </source>
</reference>
<accession>A0A0W0WW62</accession>
<name>A0A0W0WW62_9GAMM</name>
<gene>
    <name evidence="1" type="ORF">Lnau_1544</name>
</gene>
<sequence length="662" mass="76567">MQAKCEYKRVSIEEAKANPAYWEVTQNMFSQQTSSVIKEPLGDKYQEHAKRIKRGDWLKLNFRDPEFKRNIFKAFRLGKINKDQMATTFLLFDALNDFGAVGPHRLRQFSFDDPKGPYQIDSISYLIEDNEANFEQELDKVPASERGYFSIDMSRQFAVAFLFDGLHKINPNFFDRYPQFIGLLKAYVNSLPISLKGQATLLSQIQNLQNPFLRNDAGYALTGFILDYEKPLAPYLKKRYFKSKKGQVAAERNSSMFLVDLMITGEQIPFIVSSPNFNVNKRNSPLLSMILPTMPAFTALMNAMHGQDVTLPYYTVGTVSPSFIRYADEEPELYGSETALRPVELDHPDVSGNETPHETLTTSFPKEWHDLFHAWRNANPLKPLMRHLRQVLTKGKGFDMSKSIWAISDMDFSAGRLHREAQLENPRAEITRDHYYAIFLRLSSEFWSNLEQHDDNLLLIADMIIHREQWKELMGDYPENILAYVPQEDNPNNAQFKDVFHRMKGIIDADEKRDSRESAMYYVLSYRLRNNRHGIELCNILDKLGLETLFYWNRNSGLYIDKNLSALPIRAIEQLDSDVLYEELIGIVHGLGLDESLAADLAKLHAREKLSSWELFRQDHPIIDDLIYYGASFVQATAITYLSTLLFSTGEEDQQQSYFKMQ</sequence>
<dbReference type="Proteomes" id="UP000054725">
    <property type="component" value="Unassembled WGS sequence"/>
</dbReference>
<dbReference type="EMBL" id="LNYO01000013">
    <property type="protein sequence ID" value="KTD36560.1"/>
    <property type="molecule type" value="Genomic_DNA"/>
</dbReference>
<keyword evidence="2" id="KW-1185">Reference proteome</keyword>
<comment type="caution">
    <text evidence="1">The sequence shown here is derived from an EMBL/GenBank/DDBJ whole genome shotgun (WGS) entry which is preliminary data.</text>
</comment>
<dbReference type="RefSeq" id="WP_058504543.1">
    <property type="nucleotide sequence ID" value="NZ_CAAAIF010000009.1"/>
</dbReference>
<evidence type="ECO:0000313" key="1">
    <source>
        <dbReference type="EMBL" id="KTD36560.1"/>
    </source>
</evidence>
<evidence type="ECO:0000313" key="2">
    <source>
        <dbReference type="Proteomes" id="UP000054725"/>
    </source>
</evidence>
<dbReference type="AlphaFoldDB" id="A0A0W0WW62"/>
<organism evidence="1 2">
    <name type="scientific">Legionella nautarum</name>
    <dbReference type="NCBI Taxonomy" id="45070"/>
    <lineage>
        <taxon>Bacteria</taxon>
        <taxon>Pseudomonadati</taxon>
        <taxon>Pseudomonadota</taxon>
        <taxon>Gammaproteobacteria</taxon>
        <taxon>Legionellales</taxon>
        <taxon>Legionellaceae</taxon>
        <taxon>Legionella</taxon>
    </lineage>
</organism>